<accession>A0ABX0JFV4</accession>
<evidence type="ECO:0000313" key="1">
    <source>
        <dbReference type="EMBL" id="NHN34413.1"/>
    </source>
</evidence>
<name>A0ABX0JFV4_9BACL</name>
<dbReference type="Proteomes" id="UP001165962">
    <property type="component" value="Unassembled WGS sequence"/>
</dbReference>
<gene>
    <name evidence="1" type="ORF">G9U52_31970</name>
</gene>
<evidence type="ECO:0008006" key="3">
    <source>
        <dbReference type="Google" id="ProtNLM"/>
    </source>
</evidence>
<comment type="caution">
    <text evidence="1">The sequence shown here is derived from an EMBL/GenBank/DDBJ whole genome shotgun (WGS) entry which is preliminary data.</text>
</comment>
<reference evidence="1" key="1">
    <citation type="submission" date="2020-03" db="EMBL/GenBank/DDBJ databases">
        <title>Draft sequencing of Paenibacilllus sp. S3N08.</title>
        <authorList>
            <person name="Kim D.-U."/>
        </authorList>
    </citation>
    <scope>NUCLEOTIDE SEQUENCE</scope>
    <source>
        <strain evidence="1">S3N08</strain>
    </source>
</reference>
<evidence type="ECO:0000313" key="2">
    <source>
        <dbReference type="Proteomes" id="UP001165962"/>
    </source>
</evidence>
<keyword evidence="2" id="KW-1185">Reference proteome</keyword>
<dbReference type="SUPFAM" id="SSF52540">
    <property type="entry name" value="P-loop containing nucleoside triphosphate hydrolases"/>
    <property type="match status" value="1"/>
</dbReference>
<organism evidence="1 2">
    <name type="scientific">Paenibacillus agricola</name>
    <dbReference type="NCBI Taxonomy" id="2716264"/>
    <lineage>
        <taxon>Bacteria</taxon>
        <taxon>Bacillati</taxon>
        <taxon>Bacillota</taxon>
        <taxon>Bacilli</taxon>
        <taxon>Bacillales</taxon>
        <taxon>Paenibacillaceae</taxon>
        <taxon>Paenibacillus</taxon>
    </lineage>
</organism>
<dbReference type="InterPro" id="IPR027417">
    <property type="entry name" value="P-loop_NTPase"/>
</dbReference>
<proteinExistence type="predicted"/>
<dbReference type="EMBL" id="JAAOIW010000019">
    <property type="protein sequence ID" value="NHN34413.1"/>
    <property type="molecule type" value="Genomic_DNA"/>
</dbReference>
<protein>
    <recommendedName>
        <fullName evidence="3">Dynamin family protein</fullName>
    </recommendedName>
</protein>
<dbReference type="RefSeq" id="WP_166155336.1">
    <property type="nucleotide sequence ID" value="NZ_JAAOIW010000019.1"/>
</dbReference>
<sequence>MINSRKKTIKAAVIGRSASGKSAFIRSFSRHPELIKSVGRGQTTRSYAEYRFLLKSEDKPTDVIISFLNERTFVRKRTDQVIEKFSGFLKKENKTDLTIDWMKEQIEEYYDDLIEAVIYSTDFFDVREFNFLSTSIVWELEELFKEICIVITDVQKKQDTDAQQFKFFDLKKLTDFKIINSSETDSSKYNISENTSELVERVWILFFTIAYQIIIKAVQLQFKNHINIPNDNEPIVFKFTLDESYKGLLELCLTVVNTQLSEKSSLSGMIEKVIITSIINKEYYSKLQPLNINSIILVDTYGLDHANPAEEPMLIERYRQIFNVDYPGLSAAFFVEPIRPGAATTFLNEIEILYSQKPSIMTYVVASHIDEQSDLIISKNKEWLLLEEKNGDYTEFDGKVLDLLFKSNKIISTLKRNRIPETLANKRVEIMRKRLAPFCGKDQNFLKNPELMNDMNLISITSLVTSIIDQEHLGDGYINIEKLKIVLLDKEKVLPFAKILIDEATKIFQRLFVVIGPRTKWKYRTNLSSNILGFDGSVFNVTWYRIFNDAYNYTFTKQVEINREKVMLSDVYGFVGNEKVAFDELMTLHFGSLFNKPSEGELLQIWPQEISLKNYKETEDQRNSMWGILLDCIQEIEVFNYQNYGSVLEWLNHLHNFTNRCDEKFYNSWYEIFFDRMNNSFMKACREHNYKVAAVKAKRSEKSYFEKKEELYLEYSQNYDSQIEKEVFFSSINEL</sequence>